<dbReference type="InterPro" id="IPR016161">
    <property type="entry name" value="Ald_DH/histidinol_DH"/>
</dbReference>
<dbReference type="Gene3D" id="3.40.605.10">
    <property type="entry name" value="Aldehyde Dehydrogenase, Chain A, domain 1"/>
    <property type="match status" value="1"/>
</dbReference>
<dbReference type="InterPro" id="IPR029510">
    <property type="entry name" value="Ald_DH_CS_GLU"/>
</dbReference>
<evidence type="ECO:0000313" key="6">
    <source>
        <dbReference type="EMBL" id="TBN35794.1"/>
    </source>
</evidence>
<dbReference type="PANTHER" id="PTHR11699">
    <property type="entry name" value="ALDEHYDE DEHYDROGENASE-RELATED"/>
    <property type="match status" value="1"/>
</dbReference>
<name>A0A4Q9FU97_9RHOB</name>
<dbReference type="InterPro" id="IPR016162">
    <property type="entry name" value="Ald_DH_N"/>
</dbReference>
<keyword evidence="2 4" id="KW-0560">Oxidoreductase</keyword>
<evidence type="ECO:0000256" key="2">
    <source>
        <dbReference type="ARBA" id="ARBA00023002"/>
    </source>
</evidence>
<proteinExistence type="inferred from homology"/>
<evidence type="ECO:0000259" key="5">
    <source>
        <dbReference type="Pfam" id="PF00171"/>
    </source>
</evidence>
<dbReference type="EMBL" id="SISK01000023">
    <property type="protein sequence ID" value="TBN35794.1"/>
    <property type="molecule type" value="Genomic_DNA"/>
</dbReference>
<evidence type="ECO:0000256" key="4">
    <source>
        <dbReference type="RuleBase" id="RU003345"/>
    </source>
</evidence>
<dbReference type="SUPFAM" id="SSF53720">
    <property type="entry name" value="ALDH-like"/>
    <property type="match status" value="1"/>
</dbReference>
<comment type="caution">
    <text evidence="6">The sequence shown here is derived from an EMBL/GenBank/DDBJ whole genome shotgun (WGS) entry which is preliminary data.</text>
</comment>
<protein>
    <submittedName>
        <fullName evidence="6">Aldehyde dehydrogenase family protein</fullName>
    </submittedName>
</protein>
<evidence type="ECO:0000256" key="1">
    <source>
        <dbReference type="ARBA" id="ARBA00009986"/>
    </source>
</evidence>
<dbReference type="InterPro" id="IPR015590">
    <property type="entry name" value="Aldehyde_DH_dom"/>
</dbReference>
<dbReference type="AlphaFoldDB" id="A0A4Q9FU97"/>
<evidence type="ECO:0000313" key="7">
    <source>
        <dbReference type="Proteomes" id="UP000293520"/>
    </source>
</evidence>
<feature type="domain" description="Aldehyde dehydrogenase" evidence="5">
    <location>
        <begin position="1"/>
        <end position="447"/>
    </location>
</feature>
<keyword evidence="7" id="KW-1185">Reference proteome</keyword>
<reference evidence="6 7" key="1">
    <citation type="submission" date="2019-02" db="EMBL/GenBank/DDBJ databases">
        <title>Paracoccus subflavus sp. nov., isolated from marine sediment of the Pacific Ocean.</title>
        <authorList>
            <person name="Zhang G."/>
        </authorList>
    </citation>
    <scope>NUCLEOTIDE SEQUENCE [LARGE SCALE GENOMIC DNA]</scope>
    <source>
        <strain evidence="6 7">GY0581</strain>
    </source>
</reference>
<dbReference type="InterPro" id="IPR016163">
    <property type="entry name" value="Ald_DH_C"/>
</dbReference>
<accession>A0A4Q9FU97</accession>
<sequence>PATGQDLGTVAAAGAADLDRAVAAARQAQGDWAALAPLARARILRAVVERIRAHRDDLAMLDAIDCGNPLKGMLFDVDLGTTLLEYFIGLAPEVKGDSVPSGQGRMTFVRREPIGVVARIIPFNHPMMFILAKMGAPLVAGNAVIFKPSEHTPLAALRIAELVGDLLPAGLFSVLNGDGRLGAAMAEHPGIGNVSLVGSAATGRAVMRAGASTLKRLTLELGGKNALVIWPDADIDKAVAGAVRGMNLGWTGGQSCGSTSRVLVHDSVHDAVVERLAAAFEAIRLGDPTSAETEMGCMSTRPQYEKVLSYIDAGQQGGARMVAGGPVPEHLSGGYFVRPTVFADVTPDMRIASEEVFGPLLSVLRWTDEEQMFAMANAVEYGLTASIWTRDLDTAMRAAERLEAGYVWVNNSSDHYPGAPFGGVKQSGIGREECLEEILGYTEQKTVAISFAG</sequence>
<dbReference type="OrthoDB" id="7827050at2"/>
<gene>
    <name evidence="6" type="ORF">EYE42_15870</name>
</gene>
<comment type="similarity">
    <text evidence="1 4">Belongs to the aldehyde dehydrogenase family.</text>
</comment>
<dbReference type="Gene3D" id="3.40.309.10">
    <property type="entry name" value="Aldehyde Dehydrogenase, Chain A, domain 2"/>
    <property type="match status" value="1"/>
</dbReference>
<dbReference type="GO" id="GO:0016620">
    <property type="term" value="F:oxidoreductase activity, acting on the aldehyde or oxo group of donors, NAD or NADP as acceptor"/>
    <property type="evidence" value="ECO:0007669"/>
    <property type="project" value="InterPro"/>
</dbReference>
<feature type="active site" evidence="3">
    <location>
        <position position="220"/>
    </location>
</feature>
<evidence type="ECO:0000256" key="3">
    <source>
        <dbReference type="PROSITE-ProRule" id="PRU10007"/>
    </source>
</evidence>
<dbReference type="FunFam" id="3.40.605.10:FF:000007">
    <property type="entry name" value="NAD/NADP-dependent betaine aldehyde dehydrogenase"/>
    <property type="match status" value="1"/>
</dbReference>
<dbReference type="FunFam" id="3.40.309.10:FF:000012">
    <property type="entry name" value="Betaine aldehyde dehydrogenase"/>
    <property type="match status" value="1"/>
</dbReference>
<dbReference type="Pfam" id="PF00171">
    <property type="entry name" value="Aldedh"/>
    <property type="match status" value="1"/>
</dbReference>
<dbReference type="Proteomes" id="UP000293520">
    <property type="component" value="Unassembled WGS sequence"/>
</dbReference>
<feature type="non-terminal residue" evidence="6">
    <location>
        <position position="1"/>
    </location>
</feature>
<dbReference type="PROSITE" id="PS00687">
    <property type="entry name" value="ALDEHYDE_DEHYDR_GLU"/>
    <property type="match status" value="1"/>
</dbReference>
<dbReference type="RefSeq" id="WP_130992286.1">
    <property type="nucleotide sequence ID" value="NZ_SISK01000023.1"/>
</dbReference>
<organism evidence="6 7">
    <name type="scientific">Paracoccus subflavus</name>
    <dbReference type="NCBI Taxonomy" id="2528244"/>
    <lineage>
        <taxon>Bacteria</taxon>
        <taxon>Pseudomonadati</taxon>
        <taxon>Pseudomonadota</taxon>
        <taxon>Alphaproteobacteria</taxon>
        <taxon>Rhodobacterales</taxon>
        <taxon>Paracoccaceae</taxon>
        <taxon>Paracoccus</taxon>
    </lineage>
</organism>